<feature type="compositionally biased region" description="Low complexity" evidence="7">
    <location>
        <begin position="1208"/>
        <end position="1229"/>
    </location>
</feature>
<protein>
    <submittedName>
        <fullName evidence="10">Nitrogen assimilation regulatory protein</fullName>
    </submittedName>
</protein>
<dbReference type="CDD" id="cd00156">
    <property type="entry name" value="REC"/>
    <property type="match status" value="1"/>
</dbReference>
<evidence type="ECO:0000256" key="5">
    <source>
        <dbReference type="ARBA" id="ARBA00023163"/>
    </source>
</evidence>
<feature type="compositionally biased region" description="Basic residues" evidence="7">
    <location>
        <begin position="398"/>
        <end position="414"/>
    </location>
</feature>
<feature type="region of interest" description="Disordered" evidence="7">
    <location>
        <begin position="1391"/>
        <end position="1518"/>
    </location>
</feature>
<dbReference type="PROSITE" id="PS00676">
    <property type="entry name" value="SIGMA54_INTERACT_2"/>
    <property type="match status" value="1"/>
</dbReference>
<dbReference type="PROSITE" id="PS00688">
    <property type="entry name" value="SIGMA54_INTERACT_3"/>
    <property type="match status" value="1"/>
</dbReference>
<comment type="caution">
    <text evidence="10">The sequence shown here is derived from an EMBL/GenBank/DDBJ whole genome shotgun (WGS) entry which is preliminary data.</text>
</comment>
<feature type="compositionally biased region" description="Basic and acidic residues" evidence="7">
    <location>
        <begin position="1350"/>
        <end position="1361"/>
    </location>
</feature>
<dbReference type="Gene3D" id="1.10.8.60">
    <property type="match status" value="1"/>
</dbReference>
<dbReference type="SMART" id="SM00382">
    <property type="entry name" value="AAA"/>
    <property type="match status" value="1"/>
</dbReference>
<dbReference type="InterPro" id="IPR002197">
    <property type="entry name" value="HTH_Fis"/>
</dbReference>
<feature type="compositionally biased region" description="Basic residues" evidence="7">
    <location>
        <begin position="1404"/>
        <end position="1420"/>
    </location>
</feature>
<feature type="region of interest" description="Disordered" evidence="7">
    <location>
        <begin position="1200"/>
        <end position="1372"/>
    </location>
</feature>
<dbReference type="EMBL" id="BKCJ010000008">
    <property type="protein sequence ID" value="GEU28512.1"/>
    <property type="molecule type" value="Genomic_DNA"/>
</dbReference>
<feature type="compositionally biased region" description="Basic and acidic residues" evidence="7">
    <location>
        <begin position="1122"/>
        <end position="1135"/>
    </location>
</feature>
<feature type="domain" description="Sigma-54 factor interaction" evidence="8">
    <location>
        <begin position="811"/>
        <end position="1032"/>
    </location>
</feature>
<dbReference type="InterPro" id="IPR011006">
    <property type="entry name" value="CheY-like_superfamily"/>
</dbReference>
<dbReference type="InterPro" id="IPR025944">
    <property type="entry name" value="Sigma_54_int_dom_CS"/>
</dbReference>
<feature type="region of interest" description="Disordered" evidence="7">
    <location>
        <begin position="1104"/>
        <end position="1187"/>
    </location>
</feature>
<dbReference type="Pfam" id="PF25601">
    <property type="entry name" value="AAA_lid_14"/>
    <property type="match status" value="1"/>
</dbReference>
<dbReference type="Gene3D" id="3.40.50.300">
    <property type="entry name" value="P-loop containing nucleotide triphosphate hydrolases"/>
    <property type="match status" value="1"/>
</dbReference>
<feature type="region of interest" description="Disordered" evidence="7">
    <location>
        <begin position="246"/>
        <end position="306"/>
    </location>
</feature>
<dbReference type="SMART" id="SM00448">
    <property type="entry name" value="REC"/>
    <property type="match status" value="1"/>
</dbReference>
<dbReference type="GO" id="GO:0000160">
    <property type="term" value="P:phosphorelay signal transduction system"/>
    <property type="evidence" value="ECO:0007669"/>
    <property type="project" value="InterPro"/>
</dbReference>
<keyword evidence="3" id="KW-0805">Transcription regulation</keyword>
<dbReference type="GO" id="GO:0006355">
    <property type="term" value="P:regulation of DNA-templated transcription"/>
    <property type="evidence" value="ECO:0007669"/>
    <property type="project" value="InterPro"/>
</dbReference>
<feature type="compositionally biased region" description="Basic residues" evidence="7">
    <location>
        <begin position="1160"/>
        <end position="1170"/>
    </location>
</feature>
<evidence type="ECO:0000256" key="1">
    <source>
        <dbReference type="ARBA" id="ARBA00022741"/>
    </source>
</evidence>
<feature type="compositionally biased region" description="Basic residues" evidence="7">
    <location>
        <begin position="168"/>
        <end position="185"/>
    </location>
</feature>
<evidence type="ECO:0000256" key="7">
    <source>
        <dbReference type="SAM" id="MobiDB-lite"/>
    </source>
</evidence>
<dbReference type="InterPro" id="IPR001789">
    <property type="entry name" value="Sig_transdc_resp-reg_receiver"/>
</dbReference>
<dbReference type="InterPro" id="IPR025943">
    <property type="entry name" value="Sigma_54_int_dom_ATP-bd_2"/>
</dbReference>
<evidence type="ECO:0000259" key="8">
    <source>
        <dbReference type="PROSITE" id="PS50045"/>
    </source>
</evidence>
<dbReference type="InterPro" id="IPR003593">
    <property type="entry name" value="AAA+_ATPase"/>
</dbReference>
<dbReference type="PROSITE" id="PS50045">
    <property type="entry name" value="SIGMA54_INTERACT_4"/>
    <property type="match status" value="1"/>
</dbReference>
<dbReference type="SUPFAM" id="SSF52540">
    <property type="entry name" value="P-loop containing nucleoside triphosphate hydrolases"/>
    <property type="match status" value="1"/>
</dbReference>
<dbReference type="Gene3D" id="3.40.50.2300">
    <property type="match status" value="1"/>
</dbReference>
<evidence type="ECO:0000259" key="9">
    <source>
        <dbReference type="PROSITE" id="PS50110"/>
    </source>
</evidence>
<dbReference type="Pfam" id="PF00072">
    <property type="entry name" value="Response_reg"/>
    <property type="match status" value="1"/>
</dbReference>
<keyword evidence="4" id="KW-0238">DNA-binding</keyword>
<dbReference type="PANTHER" id="PTHR32071">
    <property type="entry name" value="TRANSCRIPTIONAL REGULATORY PROTEIN"/>
    <property type="match status" value="1"/>
</dbReference>
<keyword evidence="1" id="KW-0547">Nucleotide-binding</keyword>
<dbReference type="SUPFAM" id="SSF52172">
    <property type="entry name" value="CheY-like"/>
    <property type="match status" value="1"/>
</dbReference>
<sequence>MAPTRDFFAMFEAPFLYGQPWSDADDSSGADMIVLSRALAEKLVGASNPRDPPRDRARWRHVLQWRQQRAWLPGHAEVRLHLAAVLVRDGKKRRPRAVATVSRCVCGRATQAGTHAAQRTEPAVRPERMDELSAGGRQRQQAGSLAGVRLLAAVPGQHHRLAAGKVFRARRRSGHPPRAGRHPARHLPPVPDRDRRGRPGRWRAGPAAGVCRAGRGEQTVGRAGHRGAHGYPDAAADVCHVGDRRRAGRPAAHLARLPGDAGDPAQQNRRRPGRRAGGNQPGHPGQYPVHRQPAPSRGGTADRRSRRKRHFLCQHPEHGTWRPPAPAGGTEAPVRPAARVAWCDVGGANVAGRAVTLGQRYQRRCQAQPGHVQCGSVHLFQPRFAGKNVWPAIDRRARFPPRRNPRDRRRHRRQLSQGGDPDAPGSTTDLARRHQLYPGWPGQAQGRAFGPVAGAADWWPRDADVRGPGRAGPAQPPDAGGGTGHPQGQHGPHAGAHRHAGTAPPRTLSGRPRPVVDAHCRIGPAAADYGQRHRRHCQPVGDTAQKADRRAARTGRAAHRHPALLPDREFHDHHRGRGGRRAAGTGPEPVAGEPAGNGAPAARLFAGRRPGVLAAGRGRRVRPGVARGRHLAGNRHPQRMIVAATGHDGGRQCYANGMPTVLIIDDNAAVAMALDVLFSLHDIGALRAASPQEGLDLLARHPVDLVIQDMNFTADTTSGAEGVALFRAIRARHPDLPVILLTAWTHLDAAVDLVKAGAADYLAKPWDDHRLIATVHNLIALGQARRALTQREQTERRQRRELESSHDLRGMVWQDPATERVIHLACQVARADVPVLISGPNGAGKEGIAGIIQANSSVRDGPFIVLNCGALPAELIEAELFGAEAGAYTGATRAREGKFEAADGGTLFLDEIGNLPLAGQMKLLRVLETGRFERLGANRERQVKVRVISATNADLPAMIRAGTFREDLLYRLNVIELKLPPLAARPADIVPLARHFLGAGKQLHPAAQAALLAHGWPGNVRELKNVMLRASLLARGELIEVADLGLPAAALPAVAMATMATAATGAPGADDAGREPDRDAIGQALARAGGVVAQAAADLGLSRQALPAPDRHAPLAPDALDGADRHPAHGGHPDRSGPQLLPAQPARPGAGRMPAVRAADRHHHHPRPARTHAVAVPCPDRHGNQLPGRRLFVQPALAAERRAERPGGRPQRAGRRAAPAAARPGATRAAARHHGAEHARGHAAGPCRGRQAGPWSRGVRQRGRAPAAGRRPQARRPPARRHLAGRVARALSPQWPAPRTAAAAPADHGAAPAGSANLEKSHSRDQSRTQQLAGAADVARPFRRRAGAARPDRAPAADPGHHRGAHAPPGKFYSRLRPLCQAAHAAAGAATVGAVPGPPGRTGRVPHRGRAAGRTVRFRRGAAGTGLDQPAQECSRIGLGGGPGHARGAPPAPGRADRRPGPGAGHGRRRADQRPGAVLFHQAQRHRPGPGAGARNHRSPRRPHHPGQPRRRRPDRDSYLATVSIQQLILRRTGQCKL</sequence>
<feature type="region of interest" description="Disordered" evidence="7">
    <location>
        <begin position="569"/>
        <end position="591"/>
    </location>
</feature>
<evidence type="ECO:0000313" key="10">
    <source>
        <dbReference type="EMBL" id="GEU28512.1"/>
    </source>
</evidence>
<feature type="compositionally biased region" description="Low complexity" evidence="7">
    <location>
        <begin position="582"/>
        <end position="591"/>
    </location>
</feature>
<feature type="region of interest" description="Disordered" evidence="7">
    <location>
        <begin position="458"/>
        <end position="549"/>
    </location>
</feature>
<feature type="compositionally biased region" description="Low complexity" evidence="7">
    <location>
        <begin position="1293"/>
        <end position="1316"/>
    </location>
</feature>
<dbReference type="InterPro" id="IPR027417">
    <property type="entry name" value="P-loop_NTPase"/>
</dbReference>
<gene>
    <name evidence="10" type="ORF">Tci_000490</name>
</gene>
<feature type="modified residue" description="4-aspartylphosphate" evidence="6">
    <location>
        <position position="709"/>
    </location>
</feature>
<evidence type="ECO:0000256" key="4">
    <source>
        <dbReference type="ARBA" id="ARBA00023125"/>
    </source>
</evidence>
<keyword evidence="2" id="KW-0067">ATP-binding</keyword>
<dbReference type="PANTHER" id="PTHR32071:SF86">
    <property type="entry name" value="TWO COMPONENT SIGNAL TRANSDUCTION SYSTEM SIGMA54-DEPENDENT RESPONSE REGULATOR FIS FAMILY"/>
    <property type="match status" value="1"/>
</dbReference>
<evidence type="ECO:0000256" key="3">
    <source>
        <dbReference type="ARBA" id="ARBA00023015"/>
    </source>
</evidence>
<dbReference type="InterPro" id="IPR058031">
    <property type="entry name" value="AAA_lid_NorR"/>
</dbReference>
<dbReference type="CDD" id="cd00009">
    <property type="entry name" value="AAA"/>
    <property type="match status" value="1"/>
</dbReference>
<feature type="region of interest" description="Disordered" evidence="7">
    <location>
        <begin position="168"/>
        <end position="210"/>
    </location>
</feature>
<dbReference type="GO" id="GO:0005524">
    <property type="term" value="F:ATP binding"/>
    <property type="evidence" value="ECO:0007669"/>
    <property type="project" value="UniProtKB-KW"/>
</dbReference>
<accession>A0A699GFJ2</accession>
<dbReference type="InterPro" id="IPR002078">
    <property type="entry name" value="Sigma_54_int"/>
</dbReference>
<reference evidence="10" key="1">
    <citation type="journal article" date="2019" name="Sci. Rep.">
        <title>Draft genome of Tanacetum cinerariifolium, the natural source of mosquito coil.</title>
        <authorList>
            <person name="Yamashiro T."/>
            <person name="Shiraishi A."/>
            <person name="Satake H."/>
            <person name="Nakayama K."/>
        </authorList>
    </citation>
    <scope>NUCLEOTIDE SEQUENCE</scope>
</reference>
<evidence type="ECO:0000256" key="2">
    <source>
        <dbReference type="ARBA" id="ARBA00022840"/>
    </source>
</evidence>
<dbReference type="GO" id="GO:0043565">
    <property type="term" value="F:sequence-specific DNA binding"/>
    <property type="evidence" value="ECO:0007669"/>
    <property type="project" value="InterPro"/>
</dbReference>
<evidence type="ECO:0000256" key="6">
    <source>
        <dbReference type="PROSITE-ProRule" id="PRU00169"/>
    </source>
</evidence>
<feature type="compositionally biased region" description="Basic residues" evidence="7">
    <location>
        <begin position="1495"/>
        <end position="1513"/>
    </location>
</feature>
<proteinExistence type="predicted"/>
<name>A0A699GFJ2_TANCI</name>
<keyword evidence="5" id="KW-0804">Transcription</keyword>
<feature type="region of interest" description="Disordered" evidence="7">
    <location>
        <begin position="395"/>
        <end position="429"/>
    </location>
</feature>
<feature type="compositionally biased region" description="Basic residues" evidence="7">
    <location>
        <begin position="1272"/>
        <end position="1284"/>
    </location>
</feature>
<keyword evidence="6" id="KW-0597">Phosphoprotein</keyword>
<dbReference type="PROSITE" id="PS50110">
    <property type="entry name" value="RESPONSE_REGULATORY"/>
    <property type="match status" value="1"/>
</dbReference>
<organism evidence="10">
    <name type="scientific">Tanacetum cinerariifolium</name>
    <name type="common">Dalmatian daisy</name>
    <name type="synonym">Chrysanthemum cinerariifolium</name>
    <dbReference type="NCBI Taxonomy" id="118510"/>
    <lineage>
        <taxon>Eukaryota</taxon>
        <taxon>Viridiplantae</taxon>
        <taxon>Streptophyta</taxon>
        <taxon>Embryophyta</taxon>
        <taxon>Tracheophyta</taxon>
        <taxon>Spermatophyta</taxon>
        <taxon>Magnoliopsida</taxon>
        <taxon>eudicotyledons</taxon>
        <taxon>Gunneridae</taxon>
        <taxon>Pentapetalae</taxon>
        <taxon>asterids</taxon>
        <taxon>campanulids</taxon>
        <taxon>Asterales</taxon>
        <taxon>Asteraceae</taxon>
        <taxon>Asteroideae</taxon>
        <taxon>Anthemideae</taxon>
        <taxon>Anthemidinae</taxon>
        <taxon>Tanacetum</taxon>
    </lineage>
</organism>
<dbReference type="Pfam" id="PF02954">
    <property type="entry name" value="HTH_8"/>
    <property type="match status" value="1"/>
</dbReference>
<feature type="domain" description="Response regulatory" evidence="9">
    <location>
        <begin position="660"/>
        <end position="779"/>
    </location>
</feature>
<dbReference type="FunFam" id="3.40.50.300:FF:000006">
    <property type="entry name" value="DNA-binding transcriptional regulator NtrC"/>
    <property type="match status" value="1"/>
</dbReference>
<dbReference type="Pfam" id="PF00158">
    <property type="entry name" value="Sigma54_activat"/>
    <property type="match status" value="1"/>
</dbReference>